<sequence length="64" mass="6821">GWALSEEAIQSPNHELFAELYARLGLVPQALFCAACGLQEGKVYCVTSASTASYTPMHLCSLGD</sequence>
<gene>
    <name evidence="1" type="ORF">ACZ87_02701</name>
</gene>
<feature type="non-terminal residue" evidence="1">
    <location>
        <position position="1"/>
    </location>
</feature>
<proteinExistence type="predicted"/>
<keyword evidence="2" id="KW-1185">Reference proteome</keyword>
<protein>
    <submittedName>
        <fullName evidence="1">Sucrose operon repressor domain protein</fullName>
    </submittedName>
</protein>
<reference evidence="1" key="1">
    <citation type="submission" date="2018-04" db="EMBL/GenBank/DDBJ databases">
        <title>Genomes of the Obligate Erwinia dacicola and Facultative Enterobacter sp. OLF Endosymbionts of the Olive Fruit fly, Bactrocera oleae.</title>
        <authorList>
            <person name="Estes A.M."/>
            <person name="Hearn D.J."/>
            <person name="Agarwal S."/>
            <person name="Pierson E.A."/>
            <person name="Dunning-Hotopp J.C."/>
        </authorList>
    </citation>
    <scope>NUCLEOTIDE SEQUENCE [LARGE SCALE GENOMIC DNA]</scope>
    <source>
        <strain evidence="1">Oroville</strain>
    </source>
</reference>
<comment type="caution">
    <text evidence="1">The sequence shown here is derived from an EMBL/GenBank/DDBJ whole genome shotgun (WGS) entry which is preliminary data.</text>
</comment>
<dbReference type="AlphaFoldDB" id="A0A328TK78"/>
<organism evidence="1 2">
    <name type="scientific">Candidatus Erwinia dacicola</name>
    <dbReference type="NCBI Taxonomy" id="252393"/>
    <lineage>
        <taxon>Bacteria</taxon>
        <taxon>Pseudomonadati</taxon>
        <taxon>Pseudomonadota</taxon>
        <taxon>Gammaproteobacteria</taxon>
        <taxon>Enterobacterales</taxon>
        <taxon>Erwiniaceae</taxon>
        <taxon>Erwinia</taxon>
    </lineage>
</organism>
<accession>A0A328TK78</accession>
<evidence type="ECO:0000313" key="2">
    <source>
        <dbReference type="Proteomes" id="UP000244334"/>
    </source>
</evidence>
<dbReference type="EMBL" id="LJAM02000334">
    <property type="protein sequence ID" value="RAP70490.1"/>
    <property type="molecule type" value="Genomic_DNA"/>
</dbReference>
<dbReference type="Proteomes" id="UP000244334">
    <property type="component" value="Unassembled WGS sequence"/>
</dbReference>
<name>A0A328TK78_9GAMM</name>
<evidence type="ECO:0000313" key="1">
    <source>
        <dbReference type="EMBL" id="RAP70490.1"/>
    </source>
</evidence>